<evidence type="ECO:0000313" key="3">
    <source>
        <dbReference type="Proteomes" id="UP000504844"/>
    </source>
</evidence>
<sequence length="209" mass="21512">MQIKRGFTLVEMAIVLVIIGLILGAAFKGKDLIDSAKVKNMAAQVNKMQTAFNAYFDKYGAYPGDGCPGTGTAPALGNGVSNCVAGTRNGLLNDATEASDALILLQNTNMLTAADLNSVFGVPWQISVAGAASGNYAANTNYMEPGTGAVDLRFVCALDRLLDDGIPSSGVMRSSATAGAVTATGTSYDATSDCWQGATQVTMGVRILP</sequence>
<dbReference type="EMBL" id="CP054143">
    <property type="protein sequence ID" value="QKJ65558.1"/>
    <property type="molecule type" value="Genomic_DNA"/>
</dbReference>
<dbReference type="PROSITE" id="PS00409">
    <property type="entry name" value="PROKAR_NTER_METHYL"/>
    <property type="match status" value="1"/>
</dbReference>
<organism evidence="2 3">
    <name type="scientific">Deefgea piscis</name>
    <dbReference type="NCBI Taxonomy" id="2739061"/>
    <lineage>
        <taxon>Bacteria</taxon>
        <taxon>Pseudomonadati</taxon>
        <taxon>Pseudomonadota</taxon>
        <taxon>Betaproteobacteria</taxon>
        <taxon>Neisseriales</taxon>
        <taxon>Chitinibacteraceae</taxon>
        <taxon>Deefgea</taxon>
    </lineage>
</organism>
<dbReference type="InterPro" id="IPR045584">
    <property type="entry name" value="Pilin-like"/>
</dbReference>
<dbReference type="SUPFAM" id="SSF54523">
    <property type="entry name" value="Pili subunits"/>
    <property type="match status" value="1"/>
</dbReference>
<accession>A0A6M8SMZ6</accession>
<dbReference type="AlphaFoldDB" id="A0A6M8SMZ6"/>
<dbReference type="RefSeq" id="WP_173532068.1">
    <property type="nucleotide sequence ID" value="NZ_CP054143.1"/>
</dbReference>
<keyword evidence="1" id="KW-1133">Transmembrane helix</keyword>
<dbReference type="Pfam" id="PF07963">
    <property type="entry name" value="N_methyl"/>
    <property type="match status" value="1"/>
</dbReference>
<keyword evidence="3" id="KW-1185">Reference proteome</keyword>
<proteinExistence type="predicted"/>
<dbReference type="Gene3D" id="3.30.700.10">
    <property type="entry name" value="Glycoprotein, Type 4 Pilin"/>
    <property type="match status" value="1"/>
</dbReference>
<reference evidence="2 3" key="1">
    <citation type="submission" date="2020-05" db="EMBL/GenBank/DDBJ databases">
        <title>Complete genome sequence of Deefgea sp. D17.</title>
        <authorList>
            <person name="Bae J.-W."/>
            <person name="Han J.E."/>
        </authorList>
    </citation>
    <scope>NUCLEOTIDE SEQUENCE [LARGE SCALE GENOMIC DNA]</scope>
    <source>
        <strain evidence="2 3">D17</strain>
    </source>
</reference>
<dbReference type="InterPro" id="IPR012902">
    <property type="entry name" value="N_methyl_site"/>
</dbReference>
<feature type="transmembrane region" description="Helical" evidence="1">
    <location>
        <begin position="6"/>
        <end position="27"/>
    </location>
</feature>
<protein>
    <submittedName>
        <fullName evidence="2">Prepilin-type N-terminal cleavage/methylation domain-containing protein</fullName>
    </submittedName>
</protein>
<name>A0A6M8SMZ6_9NEIS</name>
<keyword evidence="1" id="KW-0472">Membrane</keyword>
<dbReference type="NCBIfam" id="TIGR02532">
    <property type="entry name" value="IV_pilin_GFxxxE"/>
    <property type="match status" value="1"/>
</dbReference>
<keyword evidence="1" id="KW-0812">Transmembrane</keyword>
<gene>
    <name evidence="2" type="ORF">HQN60_01725</name>
</gene>
<dbReference type="Proteomes" id="UP000504844">
    <property type="component" value="Chromosome"/>
</dbReference>
<evidence type="ECO:0000313" key="2">
    <source>
        <dbReference type="EMBL" id="QKJ65558.1"/>
    </source>
</evidence>
<evidence type="ECO:0000256" key="1">
    <source>
        <dbReference type="SAM" id="Phobius"/>
    </source>
</evidence>
<dbReference type="KEGG" id="dee:HQN60_01725"/>